<dbReference type="KEGG" id="lic:LIC_11269"/>
<proteinExistence type="predicted"/>
<gene>
    <name evidence="1" type="ordered locus">LIC_11269</name>
</gene>
<organism evidence="1 2">
    <name type="scientific">Leptospira interrogans serogroup Icterohaemorrhagiae serovar copenhageni (strain Fiocruz L1-130)</name>
    <dbReference type="NCBI Taxonomy" id="267671"/>
    <lineage>
        <taxon>Bacteria</taxon>
        <taxon>Pseudomonadati</taxon>
        <taxon>Spirochaetota</taxon>
        <taxon>Spirochaetia</taxon>
        <taxon>Leptospirales</taxon>
        <taxon>Leptospiraceae</taxon>
        <taxon>Leptospira</taxon>
    </lineage>
</organism>
<sequence length="61" mass="7190">MKELPQITSHFNSLCFLKVFQLLKNCNSFQNFTVKLQLEGITIVFCKKIKFYKNGFSESEH</sequence>
<name>Q72SV3_LEPIC</name>
<protein>
    <submittedName>
        <fullName evidence="1">Uncharacterized protein</fullName>
    </submittedName>
</protein>
<dbReference type="HOGENOM" id="CLU_2917018_0_0_12"/>
<evidence type="ECO:0000313" key="1">
    <source>
        <dbReference type="EMBL" id="AAS69875.1"/>
    </source>
</evidence>
<dbReference type="Proteomes" id="UP000007037">
    <property type="component" value="Chromosome I"/>
</dbReference>
<reference evidence="1 2" key="1">
    <citation type="journal article" date="2004" name="J. Bacteriol.">
        <title>Comparative genomics of two Leptospira interrogans serovars reveals novel insights into physiology and pathogenesis.</title>
        <authorList>
            <person name="Nascimento A.L."/>
            <person name="Ko A.I."/>
            <person name="Martins E.A."/>
            <person name="Monteiro-Vitorello C.B."/>
            <person name="Ho P.L."/>
            <person name="Haake D.A."/>
            <person name="Verjovski-Almeida S."/>
            <person name="Hartskeerl R.A."/>
            <person name="Marques M.V."/>
            <person name="Oliveira M.C."/>
            <person name="Menck C.F."/>
            <person name="Leite L.C."/>
            <person name="Carrer H."/>
            <person name="Coutinho L.L."/>
            <person name="Degrave W.M."/>
            <person name="Dellagostin O.A."/>
            <person name="El-Dorry H."/>
            <person name="Ferro E.S."/>
            <person name="Ferro M.I."/>
            <person name="Furlan L.R."/>
            <person name="Gamberini M."/>
            <person name="Giglioti E.A."/>
            <person name="Goes-Neto A."/>
            <person name="Goldman G.H."/>
            <person name="Goldman M.H."/>
            <person name="Harakava R."/>
            <person name="Jeronimo S.M."/>
            <person name="Junqueira-De-Azevedo I.L."/>
            <person name="Kimura E.T."/>
            <person name="Kuramae E.E."/>
            <person name="Lemos E.G."/>
            <person name="Lemos M.V."/>
            <person name="Marino C.L."/>
            <person name="Nunes L.R."/>
            <person name="De Oliveira R.C."/>
            <person name="Pereira G.G."/>
            <person name="Reis M.S."/>
            <person name="Schriefer A."/>
            <person name="Siqueira W.J."/>
            <person name="Sommer P."/>
            <person name="Tsai S.M."/>
            <person name="Simpson A.J."/>
            <person name="Ferro J.A."/>
            <person name="Camargo L.E."/>
            <person name="Kitajima J.P."/>
            <person name="Setubal J.C."/>
            <person name="Van Sluys M.A."/>
        </authorList>
    </citation>
    <scope>NUCLEOTIDE SEQUENCE [LARGE SCALE GENOMIC DNA]</scope>
    <source>
        <strain evidence="1 2">Fiocruz L1-130</strain>
    </source>
</reference>
<dbReference type="EMBL" id="AE016823">
    <property type="protein sequence ID" value="AAS69875.1"/>
    <property type="molecule type" value="Genomic_DNA"/>
</dbReference>
<accession>Q72SV3</accession>
<evidence type="ECO:0000313" key="2">
    <source>
        <dbReference type="Proteomes" id="UP000007037"/>
    </source>
</evidence>
<dbReference type="AlphaFoldDB" id="Q72SV3"/>